<evidence type="ECO:0000313" key="2">
    <source>
        <dbReference type="EMBL" id="PJZ83245.1"/>
    </source>
</evidence>
<keyword evidence="1" id="KW-0812">Transmembrane</keyword>
<keyword evidence="1" id="KW-0472">Membrane</keyword>
<keyword evidence="1" id="KW-1133">Transmembrane helix</keyword>
<organism evidence="2 3">
    <name type="scientific">Leptospira harrisiae</name>
    <dbReference type="NCBI Taxonomy" id="2023189"/>
    <lineage>
        <taxon>Bacteria</taxon>
        <taxon>Pseudomonadati</taxon>
        <taxon>Spirochaetota</taxon>
        <taxon>Spirochaetia</taxon>
        <taxon>Leptospirales</taxon>
        <taxon>Leptospiraceae</taxon>
        <taxon>Leptospira</taxon>
    </lineage>
</organism>
<feature type="transmembrane region" description="Helical" evidence="1">
    <location>
        <begin position="75"/>
        <end position="96"/>
    </location>
</feature>
<feature type="transmembrane region" description="Helical" evidence="1">
    <location>
        <begin position="14"/>
        <end position="37"/>
    </location>
</feature>
<accession>A0A2N0AG27</accession>
<feature type="transmembrane region" description="Helical" evidence="1">
    <location>
        <begin position="49"/>
        <end position="68"/>
    </location>
</feature>
<evidence type="ECO:0000313" key="3">
    <source>
        <dbReference type="Proteomes" id="UP000232145"/>
    </source>
</evidence>
<name>A0A2N0AG27_9LEPT</name>
<dbReference type="AlphaFoldDB" id="A0A2N0AG27"/>
<sequence length="130" mass="15002">MNSQIQFLKNNSKYIFLIDGLGAILSGVLLSLVLPLYIDYLGMPIDTLYILSILPFVYAVYSLLCCVLNPFQWKFYLRVIALANFLYCAFTMFYLLMNLDQTTIVCEIYFVLEMMVVVSLASFEWKLTKG</sequence>
<gene>
    <name evidence="2" type="ORF">CH364_16310</name>
</gene>
<proteinExistence type="predicted"/>
<reference evidence="2 3" key="1">
    <citation type="submission" date="2017-07" db="EMBL/GenBank/DDBJ databases">
        <title>Leptospira spp. isolated from tropical soils.</title>
        <authorList>
            <person name="Thibeaux R."/>
            <person name="Iraola G."/>
            <person name="Ferres I."/>
            <person name="Bierque E."/>
            <person name="Girault D."/>
            <person name="Soupe-Gilbert M.-E."/>
            <person name="Picardeau M."/>
            <person name="Goarant C."/>
        </authorList>
    </citation>
    <scope>NUCLEOTIDE SEQUENCE [LARGE SCALE GENOMIC DNA]</scope>
    <source>
        <strain evidence="2 3">FH2-B-A1</strain>
    </source>
</reference>
<dbReference type="Proteomes" id="UP000232145">
    <property type="component" value="Unassembled WGS sequence"/>
</dbReference>
<dbReference type="OrthoDB" id="330815at2"/>
<dbReference type="RefSeq" id="WP_100744960.1">
    <property type="nucleotide sequence ID" value="NZ_NPDW01000003.1"/>
</dbReference>
<comment type="caution">
    <text evidence="2">The sequence shown here is derived from an EMBL/GenBank/DDBJ whole genome shotgun (WGS) entry which is preliminary data.</text>
</comment>
<evidence type="ECO:0000256" key="1">
    <source>
        <dbReference type="SAM" id="Phobius"/>
    </source>
</evidence>
<protein>
    <submittedName>
        <fullName evidence="2">Uncharacterized protein</fullName>
    </submittedName>
</protein>
<keyword evidence="3" id="KW-1185">Reference proteome</keyword>
<feature type="transmembrane region" description="Helical" evidence="1">
    <location>
        <begin position="108"/>
        <end position="127"/>
    </location>
</feature>
<dbReference type="EMBL" id="NPDX01000006">
    <property type="protein sequence ID" value="PJZ83245.1"/>
    <property type="molecule type" value="Genomic_DNA"/>
</dbReference>